<evidence type="ECO:0000313" key="3">
    <source>
        <dbReference type="Proteomes" id="UP000657918"/>
    </source>
</evidence>
<dbReference type="InterPro" id="IPR036691">
    <property type="entry name" value="Endo/exonu/phosph_ase_sf"/>
</dbReference>
<protein>
    <recommendedName>
        <fullName evidence="4">Endonuclease/exonuclease/phosphatase domain-containing protein</fullName>
    </recommendedName>
</protein>
<reference evidence="2 3" key="1">
    <citation type="submission" date="2020-10" db="EMBL/GenBank/DDBJ databases">
        <title>Plant Genome Project.</title>
        <authorList>
            <person name="Zhang R.-G."/>
        </authorList>
    </citation>
    <scope>NUCLEOTIDE SEQUENCE [LARGE SCALE GENOMIC DNA]</scope>
    <source>
        <strain evidence="2">FAFU-HL-1</strain>
        <tissue evidence="2">Leaf</tissue>
    </source>
</reference>
<feature type="transmembrane region" description="Helical" evidence="1">
    <location>
        <begin position="125"/>
        <end position="146"/>
    </location>
</feature>
<keyword evidence="1" id="KW-1133">Transmembrane helix</keyword>
<dbReference type="Proteomes" id="UP000657918">
    <property type="component" value="Unassembled WGS sequence"/>
</dbReference>
<dbReference type="AlphaFoldDB" id="A0A835TMR0"/>
<comment type="caution">
    <text evidence="2">The sequence shown here is derived from an EMBL/GenBank/DDBJ whole genome shotgun (WGS) entry which is preliminary data.</text>
</comment>
<organism evidence="2 3">
    <name type="scientific">Salix dunnii</name>
    <dbReference type="NCBI Taxonomy" id="1413687"/>
    <lineage>
        <taxon>Eukaryota</taxon>
        <taxon>Viridiplantae</taxon>
        <taxon>Streptophyta</taxon>
        <taxon>Embryophyta</taxon>
        <taxon>Tracheophyta</taxon>
        <taxon>Spermatophyta</taxon>
        <taxon>Magnoliopsida</taxon>
        <taxon>eudicotyledons</taxon>
        <taxon>Gunneridae</taxon>
        <taxon>Pentapetalae</taxon>
        <taxon>rosids</taxon>
        <taxon>fabids</taxon>
        <taxon>Malpighiales</taxon>
        <taxon>Salicaceae</taxon>
        <taxon>Saliceae</taxon>
        <taxon>Salix</taxon>
    </lineage>
</organism>
<dbReference type="OrthoDB" id="852204at2759"/>
<evidence type="ECO:0000313" key="2">
    <source>
        <dbReference type="EMBL" id="KAF9689867.1"/>
    </source>
</evidence>
<dbReference type="EMBL" id="JADGMS010000001">
    <property type="protein sequence ID" value="KAF9689867.1"/>
    <property type="molecule type" value="Genomic_DNA"/>
</dbReference>
<dbReference type="SUPFAM" id="SSF56219">
    <property type="entry name" value="DNase I-like"/>
    <property type="match status" value="1"/>
</dbReference>
<keyword evidence="1" id="KW-0812">Transmembrane</keyword>
<accession>A0A835TMR0</accession>
<name>A0A835TMR0_9ROSI</name>
<evidence type="ECO:0008006" key="4">
    <source>
        <dbReference type="Google" id="ProtNLM"/>
    </source>
</evidence>
<keyword evidence="1" id="KW-0472">Membrane</keyword>
<keyword evidence="3" id="KW-1185">Reference proteome</keyword>
<proteinExistence type="predicted"/>
<sequence>MNEIVFIARVSDLCPNSVIIGGTRAKTHELKDIGGDAPKDASNTSQNSLIGVKKTTHKSIPKRCIRRGKLPFIYCATNPWIPKKSSPENPRASPTIILLMPLGFLETFGCSRMVALFLFKSLPMSANLLLLLSILRISWLLIVVYANTKPRIRESLWIYFDGLAKASNLPWLVMGNFNDINCGGNFDFGGSGVTDWIDHYHLSNIGFYDSKFTWSNKRNAKGIIWKQIDKGPSNTA</sequence>
<gene>
    <name evidence="2" type="ORF">SADUNF_Sadunf01G0137100</name>
</gene>
<evidence type="ECO:0000256" key="1">
    <source>
        <dbReference type="SAM" id="Phobius"/>
    </source>
</evidence>